<gene>
    <name evidence="1" type="ORF">UFOPK1827_01769</name>
</gene>
<dbReference type="AlphaFoldDB" id="A0A6J6HW26"/>
<organism evidence="1">
    <name type="scientific">freshwater metagenome</name>
    <dbReference type="NCBI Taxonomy" id="449393"/>
    <lineage>
        <taxon>unclassified sequences</taxon>
        <taxon>metagenomes</taxon>
        <taxon>ecological metagenomes</taxon>
    </lineage>
</organism>
<dbReference type="EMBL" id="CAEZUO010000120">
    <property type="protein sequence ID" value="CAB4618152.1"/>
    <property type="molecule type" value="Genomic_DNA"/>
</dbReference>
<sequence>MRWNHASDFPDPTMIKVPVADVRQYLPADTPVVTPADRKERLRVRREGAQLRRIW</sequence>
<accession>A0A6J6HW26</accession>
<name>A0A6J6HW26_9ZZZZ</name>
<proteinExistence type="predicted"/>
<evidence type="ECO:0000313" key="1">
    <source>
        <dbReference type="EMBL" id="CAB4618152.1"/>
    </source>
</evidence>
<reference evidence="1" key="1">
    <citation type="submission" date="2020-05" db="EMBL/GenBank/DDBJ databases">
        <authorList>
            <person name="Chiriac C."/>
            <person name="Salcher M."/>
            <person name="Ghai R."/>
            <person name="Kavagutti S V."/>
        </authorList>
    </citation>
    <scope>NUCLEOTIDE SEQUENCE</scope>
</reference>
<protein>
    <submittedName>
        <fullName evidence="1">Unannotated protein</fullName>
    </submittedName>
</protein>